<evidence type="ECO:0000259" key="2">
    <source>
        <dbReference type="Pfam" id="PF18803"/>
    </source>
</evidence>
<dbReference type="Pfam" id="PF18803">
    <property type="entry name" value="CxC2"/>
    <property type="match status" value="1"/>
</dbReference>
<dbReference type="Proteomes" id="UP000799118">
    <property type="component" value="Unassembled WGS sequence"/>
</dbReference>
<dbReference type="AlphaFoldDB" id="A0A6A4HCB2"/>
<sequence>MHQSLSCPHPRRCHNQFRVLHTNGIHEVDLSFCGCERGANMPDHIQLLRKDIILATFRYLELLHHLMLATKASTYDFYRGLCKVTNASGLSKDPWRYCALVRMVLQWQHLKLLKRCGRGHDPSGVAGTADGELVVQCPSCPHPGINLPKGWENDKKNADLYALRVAMDANFRLKEQLVSSHSRDPGLNNGKGYFVPREPYEKYVLLLASEEDISTCAGFQGLRYMGVGAVGCARGEMWLPNGAGSLQKGERMENQWPPELRPPSNVEFIPVIGKFHEPAHKTKNHEQYSANLIQFMGMSDWELLERLWGIHNVLGNATKTMGPGTRINVLEAHFGFHNWEKYIGHGATLWQKYKAGLRDRNRQREAHESLTNSLPEELVKKWEDLFDKWEHAPHAKDNIANPWTTSEEYLLEAKVEKELALEDAQRLRESKRDPLHQTHAAKFIKYSLDIEDNHIPEEAKVWLPSSLTAQERERACTDGLCDMEICLRKARCYDALQGLRHTLHNANIREQRDSSRSREIIDGIHERAKGWANRYHRNHSALLALLGPGDWESELRPLLNGNVRSYSDVKKKKGPGRWGTNEEQVDHEDISMDVIAEEEEEEINLLGEERDWREGTGQSRELISWIWRTMPVSVCDRANHDNELLRVEWGRSRAHMARGLEEVRYAQEDMRRTVEFMEWRAEWWVKRETGRIVGDEALQEGLSTYTLKQAAIQRGLKDHCIGIWKKPLDSKEHAEDAVDTQLRMMLGVSSVLDEGDDEDEDEGEMYDEDEGEDLGWA</sequence>
<dbReference type="EMBL" id="ML769528">
    <property type="protein sequence ID" value="KAE9395621.1"/>
    <property type="molecule type" value="Genomic_DNA"/>
</dbReference>
<feature type="domain" description="CxC2-like cysteine cluster KDZ transposase-associated" evidence="2">
    <location>
        <begin position="2"/>
        <end position="88"/>
    </location>
</feature>
<protein>
    <recommendedName>
        <fullName evidence="2">CxC2-like cysteine cluster KDZ transposase-associated domain-containing protein</fullName>
    </recommendedName>
</protein>
<organism evidence="3 4">
    <name type="scientific">Gymnopus androsaceus JB14</name>
    <dbReference type="NCBI Taxonomy" id="1447944"/>
    <lineage>
        <taxon>Eukaryota</taxon>
        <taxon>Fungi</taxon>
        <taxon>Dikarya</taxon>
        <taxon>Basidiomycota</taxon>
        <taxon>Agaricomycotina</taxon>
        <taxon>Agaricomycetes</taxon>
        <taxon>Agaricomycetidae</taxon>
        <taxon>Agaricales</taxon>
        <taxon>Marasmiineae</taxon>
        <taxon>Omphalotaceae</taxon>
        <taxon>Gymnopus</taxon>
    </lineage>
</organism>
<dbReference type="InterPro" id="IPR041457">
    <property type="entry name" value="CxC2_KDZ-assoc"/>
</dbReference>
<evidence type="ECO:0000256" key="1">
    <source>
        <dbReference type="SAM" id="MobiDB-lite"/>
    </source>
</evidence>
<dbReference type="Pfam" id="PF18758">
    <property type="entry name" value="KDZ"/>
    <property type="match status" value="2"/>
</dbReference>
<proteinExistence type="predicted"/>
<evidence type="ECO:0000313" key="3">
    <source>
        <dbReference type="EMBL" id="KAE9395621.1"/>
    </source>
</evidence>
<evidence type="ECO:0000313" key="4">
    <source>
        <dbReference type="Proteomes" id="UP000799118"/>
    </source>
</evidence>
<name>A0A6A4HCB2_9AGAR</name>
<gene>
    <name evidence="3" type="ORF">BT96DRAFT_958466</name>
</gene>
<keyword evidence="4" id="KW-1185">Reference proteome</keyword>
<dbReference type="InterPro" id="IPR040521">
    <property type="entry name" value="KDZ"/>
</dbReference>
<reference evidence="3" key="1">
    <citation type="journal article" date="2019" name="Environ. Microbiol.">
        <title>Fungal ecological strategies reflected in gene transcription - a case study of two litter decomposers.</title>
        <authorList>
            <person name="Barbi F."/>
            <person name="Kohler A."/>
            <person name="Barry K."/>
            <person name="Baskaran P."/>
            <person name="Daum C."/>
            <person name="Fauchery L."/>
            <person name="Ihrmark K."/>
            <person name="Kuo A."/>
            <person name="LaButti K."/>
            <person name="Lipzen A."/>
            <person name="Morin E."/>
            <person name="Grigoriev I.V."/>
            <person name="Henrissat B."/>
            <person name="Lindahl B."/>
            <person name="Martin F."/>
        </authorList>
    </citation>
    <scope>NUCLEOTIDE SEQUENCE</scope>
    <source>
        <strain evidence="3">JB14</strain>
    </source>
</reference>
<feature type="region of interest" description="Disordered" evidence="1">
    <location>
        <begin position="749"/>
        <end position="777"/>
    </location>
</feature>
<accession>A0A6A4HCB2</accession>
<dbReference type="OrthoDB" id="2682806at2759"/>
<feature type="compositionally biased region" description="Acidic residues" evidence="1">
    <location>
        <begin position="753"/>
        <end position="777"/>
    </location>
</feature>